<dbReference type="FunFam" id="1.10.10.60:FF:000132">
    <property type="entry name" value="AraC family transcriptional regulator"/>
    <property type="match status" value="1"/>
</dbReference>
<evidence type="ECO:0000256" key="2">
    <source>
        <dbReference type="ARBA" id="ARBA00023015"/>
    </source>
</evidence>
<dbReference type="SUPFAM" id="SSF51182">
    <property type="entry name" value="RmlC-like cupins"/>
    <property type="match status" value="1"/>
</dbReference>
<dbReference type="SUPFAM" id="SSF46689">
    <property type="entry name" value="Homeodomain-like"/>
    <property type="match status" value="1"/>
</dbReference>
<dbReference type="SMART" id="SM00342">
    <property type="entry name" value="HTH_ARAC"/>
    <property type="match status" value="1"/>
</dbReference>
<evidence type="ECO:0000256" key="3">
    <source>
        <dbReference type="ARBA" id="ARBA00023125"/>
    </source>
</evidence>
<dbReference type="EMBL" id="CP000463">
    <property type="protein sequence ID" value="ABJ04237.1"/>
    <property type="molecule type" value="Genomic_DNA"/>
</dbReference>
<dbReference type="HOGENOM" id="CLU_000445_87_4_5"/>
<dbReference type="PANTHER" id="PTHR11019:SF159">
    <property type="entry name" value="TRANSCRIPTIONAL REGULATOR-RELATED"/>
    <property type="match status" value="1"/>
</dbReference>
<dbReference type="CDD" id="cd06124">
    <property type="entry name" value="cupin_NimR-like_N"/>
    <property type="match status" value="1"/>
</dbReference>
<accession>Q07UZ7</accession>
<dbReference type="GO" id="GO:0043565">
    <property type="term" value="F:sequence-specific DNA binding"/>
    <property type="evidence" value="ECO:0007669"/>
    <property type="project" value="InterPro"/>
</dbReference>
<keyword evidence="4" id="KW-0804">Transcription</keyword>
<proteinExistence type="predicted"/>
<dbReference type="Gene3D" id="1.10.10.60">
    <property type="entry name" value="Homeodomain-like"/>
    <property type="match status" value="1"/>
</dbReference>
<dbReference type="InterPro" id="IPR018060">
    <property type="entry name" value="HTH_AraC"/>
</dbReference>
<evidence type="ECO:0000256" key="1">
    <source>
        <dbReference type="ARBA" id="ARBA00022491"/>
    </source>
</evidence>
<dbReference type="InterPro" id="IPR003313">
    <property type="entry name" value="AraC-bd"/>
</dbReference>
<dbReference type="InterPro" id="IPR011051">
    <property type="entry name" value="RmlC_Cupin_sf"/>
</dbReference>
<evidence type="ECO:0000259" key="5">
    <source>
        <dbReference type="PROSITE" id="PS01124"/>
    </source>
</evidence>
<dbReference type="eggNOG" id="COG2169">
    <property type="taxonomic scope" value="Bacteria"/>
</dbReference>
<keyword evidence="3" id="KW-0238">DNA-binding</keyword>
<dbReference type="PROSITE" id="PS01124">
    <property type="entry name" value="HTH_ARAC_FAMILY_2"/>
    <property type="match status" value="1"/>
</dbReference>
<keyword evidence="1" id="KW-0678">Repressor</keyword>
<organism evidence="6">
    <name type="scientific">Rhodopseudomonas palustris (strain BisA53)</name>
    <dbReference type="NCBI Taxonomy" id="316055"/>
    <lineage>
        <taxon>Bacteria</taxon>
        <taxon>Pseudomonadati</taxon>
        <taxon>Pseudomonadota</taxon>
        <taxon>Alphaproteobacteria</taxon>
        <taxon>Hyphomicrobiales</taxon>
        <taxon>Nitrobacteraceae</taxon>
        <taxon>Rhodopseudomonas</taxon>
    </lineage>
</organism>
<feature type="domain" description="HTH araC/xylS-type" evidence="5">
    <location>
        <begin position="171"/>
        <end position="267"/>
    </location>
</feature>
<keyword evidence="2" id="KW-0805">Transcription regulation</keyword>
<dbReference type="AlphaFoldDB" id="Q07UZ7"/>
<dbReference type="STRING" id="316055.RPE_0278"/>
<reference evidence="6" key="1">
    <citation type="submission" date="2006-09" db="EMBL/GenBank/DDBJ databases">
        <title>Complete sequence of Rhodopseudomonas palustris BisA53.</title>
        <authorList>
            <consortium name="US DOE Joint Genome Institute"/>
            <person name="Copeland A."/>
            <person name="Lucas S."/>
            <person name="Lapidus A."/>
            <person name="Barry K."/>
            <person name="Detter J.C."/>
            <person name="Glavina del Rio T."/>
            <person name="Hammon N."/>
            <person name="Israni S."/>
            <person name="Dalin E."/>
            <person name="Tice H."/>
            <person name="Pitluck S."/>
            <person name="Chain P."/>
            <person name="Malfatti S."/>
            <person name="Shin M."/>
            <person name="Vergez L."/>
            <person name="Schmutz J."/>
            <person name="Larimer F."/>
            <person name="Land M."/>
            <person name="Hauser L."/>
            <person name="Pelletier D.A."/>
            <person name="Kyrpides N."/>
            <person name="Kim E."/>
            <person name="Harwood C.S."/>
            <person name="Oda Y."/>
            <person name="Richardson P."/>
        </authorList>
    </citation>
    <scope>NUCLEOTIDE SEQUENCE [LARGE SCALE GENOMIC DNA]</scope>
    <source>
        <strain evidence="6">BisA53</strain>
    </source>
</reference>
<dbReference type="InterPro" id="IPR009057">
    <property type="entry name" value="Homeodomain-like_sf"/>
</dbReference>
<dbReference type="InterPro" id="IPR014710">
    <property type="entry name" value="RmlC-like_jellyroll"/>
</dbReference>
<sequence length="267" mass="29830">MQGRQSPLRKSTNPIDYDQAARPIAAMPKEFPAGCRIPPHRHARAQLIYAVAGVMEIRTAAGLWLVPPQRALWMPAEIDHAMHGRGAVSLRTLYLRPDACPTDFPTTPRALQVSILLRELILRIAAMPLDGCATDHDGRILALLFDEIAWAPDRELFSELFLPMPRDPRLARLCEAIVRDPGDNRALEQWARSAGACSRTLSRLFQQEFGCTFQLWRQQARLLAALPRLAAHEAVTAIAGDLGYETPAAFAAMFRRLTGEAPSRYFR</sequence>
<dbReference type="Pfam" id="PF12833">
    <property type="entry name" value="HTH_18"/>
    <property type="match status" value="1"/>
</dbReference>
<evidence type="ECO:0000256" key="4">
    <source>
        <dbReference type="ARBA" id="ARBA00023163"/>
    </source>
</evidence>
<evidence type="ECO:0000313" key="6">
    <source>
        <dbReference type="EMBL" id="ABJ04237.1"/>
    </source>
</evidence>
<protein>
    <submittedName>
        <fullName evidence="6">Transcriptional regulator, AraC family</fullName>
    </submittedName>
</protein>
<dbReference type="Gene3D" id="2.60.120.10">
    <property type="entry name" value="Jelly Rolls"/>
    <property type="match status" value="1"/>
</dbReference>
<name>Q07UZ7_RHOP5</name>
<dbReference type="Pfam" id="PF02311">
    <property type="entry name" value="AraC_binding"/>
    <property type="match status" value="1"/>
</dbReference>
<dbReference type="KEGG" id="rpe:RPE_0278"/>
<dbReference type="OrthoDB" id="9804543at2"/>
<gene>
    <name evidence="6" type="ordered locus">RPE_0278</name>
</gene>
<dbReference type="GO" id="GO:0003700">
    <property type="term" value="F:DNA-binding transcription factor activity"/>
    <property type="evidence" value="ECO:0007669"/>
    <property type="project" value="InterPro"/>
</dbReference>
<dbReference type="PANTHER" id="PTHR11019">
    <property type="entry name" value="HTH-TYPE TRANSCRIPTIONAL REGULATOR NIMR"/>
    <property type="match status" value="1"/>
</dbReference>